<dbReference type="CDD" id="cd17253">
    <property type="entry name" value="RMtype1_S_Eco933I-TRD2-CR2_like"/>
    <property type="match status" value="1"/>
</dbReference>
<keyword evidence="6" id="KW-0255">Endonuclease</keyword>
<keyword evidence="6" id="KW-0378">Hydrolase</keyword>
<reference evidence="6 7" key="1">
    <citation type="submission" date="2023-12" db="EMBL/GenBank/DDBJ databases">
        <title>Micromonospora sp. nov., isolated from Atacama Desert.</title>
        <authorList>
            <person name="Carro L."/>
            <person name="Golinska P."/>
            <person name="Klenk H.-P."/>
            <person name="Goodfellow M."/>
        </authorList>
    </citation>
    <scope>NUCLEOTIDE SEQUENCE [LARGE SCALE GENOMIC DNA]</scope>
    <source>
        <strain evidence="6 7">4G53</strain>
    </source>
</reference>
<keyword evidence="3" id="KW-0238">DNA-binding</keyword>
<dbReference type="InterPro" id="IPR000055">
    <property type="entry name" value="Restrct_endonuc_typeI_TRD"/>
</dbReference>
<evidence type="ECO:0000313" key="6">
    <source>
        <dbReference type="EMBL" id="MDZ5494059.1"/>
    </source>
</evidence>
<feature type="coiled-coil region" evidence="4">
    <location>
        <begin position="165"/>
        <end position="192"/>
    </location>
</feature>
<dbReference type="EC" id="3.1.21.-" evidence="6"/>
<keyword evidence="7" id="KW-1185">Reference proteome</keyword>
<dbReference type="Gene3D" id="3.90.220.20">
    <property type="entry name" value="DNA methylase specificity domains"/>
    <property type="match status" value="2"/>
</dbReference>
<dbReference type="PANTHER" id="PTHR30408">
    <property type="entry name" value="TYPE-1 RESTRICTION ENZYME ECOKI SPECIFICITY PROTEIN"/>
    <property type="match status" value="1"/>
</dbReference>
<dbReference type="Proteomes" id="UP001290101">
    <property type="component" value="Unassembled WGS sequence"/>
</dbReference>
<protein>
    <submittedName>
        <fullName evidence="6">Restriction endonuclease subunit S</fullName>
        <ecNumber evidence="6">3.1.21.-</ecNumber>
    </submittedName>
</protein>
<dbReference type="InterPro" id="IPR052021">
    <property type="entry name" value="Type-I_RS_S_subunit"/>
</dbReference>
<evidence type="ECO:0000256" key="1">
    <source>
        <dbReference type="ARBA" id="ARBA00010923"/>
    </source>
</evidence>
<proteinExistence type="inferred from homology"/>
<comment type="caution">
    <text evidence="6">The sequence shown here is derived from an EMBL/GenBank/DDBJ whole genome shotgun (WGS) entry which is preliminary data.</text>
</comment>
<evidence type="ECO:0000256" key="2">
    <source>
        <dbReference type="ARBA" id="ARBA00022747"/>
    </source>
</evidence>
<evidence type="ECO:0000256" key="4">
    <source>
        <dbReference type="SAM" id="Coils"/>
    </source>
</evidence>
<comment type="similarity">
    <text evidence="1">Belongs to the type-I restriction system S methylase family.</text>
</comment>
<name>A0ABU5JP12_9ACTN</name>
<dbReference type="Pfam" id="PF01420">
    <property type="entry name" value="Methylase_S"/>
    <property type="match status" value="1"/>
</dbReference>
<dbReference type="EMBL" id="JAXOTQ010000060">
    <property type="protein sequence ID" value="MDZ5494059.1"/>
    <property type="molecule type" value="Genomic_DNA"/>
</dbReference>
<evidence type="ECO:0000313" key="7">
    <source>
        <dbReference type="Proteomes" id="UP001290101"/>
    </source>
</evidence>
<dbReference type="GO" id="GO:0004519">
    <property type="term" value="F:endonuclease activity"/>
    <property type="evidence" value="ECO:0007669"/>
    <property type="project" value="UniProtKB-KW"/>
</dbReference>
<sequence>MSTTTAVARLWDVASFVRGITFKPDDVVPAETPGSVLCMRTKNVQSELDLSDVWAVGRELVRREDQYLRAGDILVSSANSWNLVGKCCWVPELASPSSFGGFISVLRAEPSRVNARYLYHWFSAPRTQATVRSFGQQTTNISNLNFERCLKLPLPLPPLPEQRRIAEALDRADELRAKRRQALAHLDDLTQSIFLDMFGDPARNPRTWPMTRIEDVAEVQGGLQLSGSRSKLPIEVPYLRVANVYRGRLDLAEIKTLRASEAEVARTSLRTHDLLIVEGHGNAEEIGRAALWDGSVSPCVHQNHLIRARFGPTRIVPVFASYYVNSPGGRRHLLRAGKTTSGLNTISVGDVRSTPIATPPLDLQHTFAHRVAKVEVLKAAHRGSLAELNALFASVQDRAFRGLP</sequence>
<dbReference type="PANTHER" id="PTHR30408:SF12">
    <property type="entry name" value="TYPE I RESTRICTION ENZYME MJAVIII SPECIFICITY SUBUNIT"/>
    <property type="match status" value="1"/>
</dbReference>
<dbReference type="GO" id="GO:0016787">
    <property type="term" value="F:hydrolase activity"/>
    <property type="evidence" value="ECO:0007669"/>
    <property type="project" value="UniProtKB-KW"/>
</dbReference>
<dbReference type="CDD" id="cd17252">
    <property type="entry name" value="RMtype1_S_EcoKI-TRD1-CR1_like"/>
    <property type="match status" value="1"/>
</dbReference>
<evidence type="ECO:0000259" key="5">
    <source>
        <dbReference type="Pfam" id="PF01420"/>
    </source>
</evidence>
<evidence type="ECO:0000256" key="3">
    <source>
        <dbReference type="ARBA" id="ARBA00023125"/>
    </source>
</evidence>
<keyword evidence="4" id="KW-0175">Coiled coil</keyword>
<dbReference type="SUPFAM" id="SSF116734">
    <property type="entry name" value="DNA methylase specificity domain"/>
    <property type="match status" value="2"/>
</dbReference>
<dbReference type="RefSeq" id="WP_322443580.1">
    <property type="nucleotide sequence ID" value="NZ_JAXOTQ010000060.1"/>
</dbReference>
<dbReference type="InterPro" id="IPR044946">
    <property type="entry name" value="Restrct_endonuc_typeI_TRD_sf"/>
</dbReference>
<keyword evidence="6" id="KW-0540">Nuclease</keyword>
<feature type="domain" description="Type I restriction modification DNA specificity" evidence="5">
    <location>
        <begin position="59"/>
        <end position="181"/>
    </location>
</feature>
<gene>
    <name evidence="6" type="ORF">U2F25_32185</name>
</gene>
<keyword evidence="2" id="KW-0680">Restriction system</keyword>
<organism evidence="6 7">
    <name type="scientific">Micromonospora sicca</name>
    <dbReference type="NCBI Taxonomy" id="2202420"/>
    <lineage>
        <taxon>Bacteria</taxon>
        <taxon>Bacillati</taxon>
        <taxon>Actinomycetota</taxon>
        <taxon>Actinomycetes</taxon>
        <taxon>Micromonosporales</taxon>
        <taxon>Micromonosporaceae</taxon>
        <taxon>Micromonospora</taxon>
    </lineage>
</organism>
<accession>A0ABU5JP12</accession>